<gene>
    <name evidence="2" type="ORF">SAMN04489834_0388</name>
</gene>
<keyword evidence="3" id="KW-1185">Reference proteome</keyword>
<dbReference type="SUPFAM" id="SSF56601">
    <property type="entry name" value="beta-lactamase/transpeptidase-like"/>
    <property type="match status" value="1"/>
</dbReference>
<dbReference type="InterPro" id="IPR001466">
    <property type="entry name" value="Beta-lactam-related"/>
</dbReference>
<dbReference type="EMBL" id="LT629742">
    <property type="protein sequence ID" value="SDR85638.1"/>
    <property type="molecule type" value="Genomic_DNA"/>
</dbReference>
<proteinExistence type="predicted"/>
<evidence type="ECO:0000259" key="1">
    <source>
        <dbReference type="Pfam" id="PF00144"/>
    </source>
</evidence>
<dbReference type="Gene3D" id="3.40.710.10">
    <property type="entry name" value="DD-peptidase/beta-lactamase superfamily"/>
    <property type="match status" value="1"/>
</dbReference>
<feature type="domain" description="Beta-lactamase-related" evidence="1">
    <location>
        <begin position="10"/>
        <end position="315"/>
    </location>
</feature>
<dbReference type="AlphaFoldDB" id="A0A1H1MFV7"/>
<dbReference type="PANTHER" id="PTHR43283">
    <property type="entry name" value="BETA-LACTAMASE-RELATED"/>
    <property type="match status" value="1"/>
</dbReference>
<dbReference type="OrthoDB" id="3502201at2"/>
<dbReference type="STRING" id="412690.SAMN04489834_0388"/>
<dbReference type="PANTHER" id="PTHR43283:SF3">
    <property type="entry name" value="BETA-LACTAMASE FAMILY PROTEIN (AFU_ORTHOLOGUE AFUA_5G07500)"/>
    <property type="match status" value="1"/>
</dbReference>
<dbReference type="InterPro" id="IPR050789">
    <property type="entry name" value="Diverse_Enzym_Activities"/>
</dbReference>
<dbReference type="Pfam" id="PF00144">
    <property type="entry name" value="Beta-lactamase"/>
    <property type="match status" value="1"/>
</dbReference>
<protein>
    <submittedName>
        <fullName evidence="2">CubicO group peptidase, beta-lactamase class C family</fullName>
    </submittedName>
</protein>
<reference evidence="3" key="1">
    <citation type="submission" date="2016-10" db="EMBL/GenBank/DDBJ databases">
        <authorList>
            <person name="Varghese N."/>
            <person name="Submissions S."/>
        </authorList>
    </citation>
    <scope>NUCLEOTIDE SEQUENCE [LARGE SCALE GENOMIC DNA]</scope>
    <source>
        <strain evidence="3">DSM 21772</strain>
    </source>
</reference>
<evidence type="ECO:0000313" key="3">
    <source>
        <dbReference type="Proteomes" id="UP000181956"/>
    </source>
</evidence>
<evidence type="ECO:0000313" key="2">
    <source>
        <dbReference type="EMBL" id="SDR85638.1"/>
    </source>
</evidence>
<dbReference type="InterPro" id="IPR012338">
    <property type="entry name" value="Beta-lactam/transpept-like"/>
</dbReference>
<name>A0A1H1MFV7_9MICO</name>
<dbReference type="Proteomes" id="UP000181956">
    <property type="component" value="Chromosome I"/>
</dbReference>
<sequence length="328" mass="35125">MRGFAHAVDWARSRVAAGALPTAVLGIASANGVHELAAFGASGGRPAHVDDHFPLFSVTKPLLAMTALREVERGRLALTDALSGVLPEFGRNRSDSVELRHLLNHSSGIAEPPLHTPGGLRRSLLTASADFAAGTATRYSSIAFEGIAAMTQHAAGRPWEHAVSAVMADAGAHGVTFDAACEPHPIYGADDVGLDYTRFQELRHPGAGAYARARDLLALGQALLRQDPTVLHPATLAAMLRPTTARLFKLPPYTAELGQDWGHGWNLRHSAPGLLERSVYGHGGWNGTEFWVYPTLNVCFVLLTNRMAPDRNRVNVDQLHNAVVVGAR</sequence>
<accession>A0A1H1MFV7</accession>
<dbReference type="RefSeq" id="WP_083362540.1">
    <property type="nucleotide sequence ID" value="NZ_LT629742.1"/>
</dbReference>
<organism evidence="2 3">
    <name type="scientific">Microterricola viridarii</name>
    <dbReference type="NCBI Taxonomy" id="412690"/>
    <lineage>
        <taxon>Bacteria</taxon>
        <taxon>Bacillati</taxon>
        <taxon>Actinomycetota</taxon>
        <taxon>Actinomycetes</taxon>
        <taxon>Micrococcales</taxon>
        <taxon>Microbacteriaceae</taxon>
        <taxon>Microterricola</taxon>
    </lineage>
</organism>